<proteinExistence type="predicted"/>
<evidence type="ECO:0000259" key="1">
    <source>
        <dbReference type="Pfam" id="PF24864"/>
    </source>
</evidence>
<dbReference type="EMBL" id="ML977498">
    <property type="protein sequence ID" value="KAF2133917.1"/>
    <property type="molecule type" value="Genomic_DNA"/>
</dbReference>
<dbReference type="RefSeq" id="XP_033528304.1">
    <property type="nucleotide sequence ID" value="XM_033667259.1"/>
</dbReference>
<dbReference type="InterPro" id="IPR056632">
    <property type="entry name" value="DUF7730"/>
</dbReference>
<dbReference type="Proteomes" id="UP000799771">
    <property type="component" value="Unassembled WGS sequence"/>
</dbReference>
<dbReference type="GeneID" id="54407691"/>
<keyword evidence="3" id="KW-1185">Reference proteome</keyword>
<sequence length="352" mass="40308">MAGTDTAHSLTMRSLSANVPTNSLFSRVRPGKATSKKLRGFMALPGEIRNRVYHYYFQSDFRCEIAASGHTFARPKPRTVKLSPGVTLYNNQTSKYKTQPQQDAAVIIRLSRRLGKYSLVKGLQTNWITSIFSLHLVCKLVYAETLAYIYHKTTYVFAAPRRIADFLGLVSKSTLEHITKLELHYNTYGNPGHAEDCIWQDKHIESWTRACKVTSKRLTRLKKLEIWVHVNHGAPKFNFREKWLQPMLEFRRLTRQKKHCGSDEAAKDNDTPRHVALEFVNVHFSTRLSGYGYFANPDLARASNALHVLFGRAISCAILGAKEHEAMLEFNDAWEGKYSEWKFHLGIAQTGW</sequence>
<dbReference type="PANTHER" id="PTHR38790:SF8">
    <property type="entry name" value="F-BOX DOMAIN-CONTAINING PROTEIN"/>
    <property type="match status" value="1"/>
</dbReference>
<reference evidence="2" key="1">
    <citation type="journal article" date="2020" name="Stud. Mycol.">
        <title>101 Dothideomycetes genomes: a test case for predicting lifestyles and emergence of pathogens.</title>
        <authorList>
            <person name="Haridas S."/>
            <person name="Albert R."/>
            <person name="Binder M."/>
            <person name="Bloem J."/>
            <person name="Labutti K."/>
            <person name="Salamov A."/>
            <person name="Andreopoulos B."/>
            <person name="Baker S."/>
            <person name="Barry K."/>
            <person name="Bills G."/>
            <person name="Bluhm B."/>
            <person name="Cannon C."/>
            <person name="Castanera R."/>
            <person name="Culley D."/>
            <person name="Daum C."/>
            <person name="Ezra D."/>
            <person name="Gonzalez J."/>
            <person name="Henrissat B."/>
            <person name="Kuo A."/>
            <person name="Liang C."/>
            <person name="Lipzen A."/>
            <person name="Lutzoni F."/>
            <person name="Magnuson J."/>
            <person name="Mondo S."/>
            <person name="Nolan M."/>
            <person name="Ohm R."/>
            <person name="Pangilinan J."/>
            <person name="Park H.-J."/>
            <person name="Ramirez L."/>
            <person name="Alfaro M."/>
            <person name="Sun H."/>
            <person name="Tritt A."/>
            <person name="Yoshinaga Y."/>
            <person name="Zwiers L.-H."/>
            <person name="Turgeon B."/>
            <person name="Goodwin S."/>
            <person name="Spatafora J."/>
            <person name="Crous P."/>
            <person name="Grigoriev I."/>
        </authorList>
    </citation>
    <scope>NUCLEOTIDE SEQUENCE</scope>
    <source>
        <strain evidence="2">CBS 119687</strain>
    </source>
</reference>
<feature type="domain" description="DUF7730" evidence="1">
    <location>
        <begin position="41"/>
        <end position="245"/>
    </location>
</feature>
<evidence type="ECO:0000313" key="2">
    <source>
        <dbReference type="EMBL" id="KAF2133917.1"/>
    </source>
</evidence>
<evidence type="ECO:0000313" key="3">
    <source>
        <dbReference type="Proteomes" id="UP000799771"/>
    </source>
</evidence>
<name>A0A6A6AST3_9PLEO</name>
<accession>A0A6A6AST3</accession>
<dbReference type="OrthoDB" id="4757095at2759"/>
<dbReference type="Pfam" id="PF24864">
    <property type="entry name" value="DUF7730"/>
    <property type="match status" value="1"/>
</dbReference>
<dbReference type="AlphaFoldDB" id="A0A6A6AST3"/>
<gene>
    <name evidence="2" type="ORF">P153DRAFT_362949</name>
</gene>
<protein>
    <recommendedName>
        <fullName evidence="1">DUF7730 domain-containing protein</fullName>
    </recommendedName>
</protein>
<dbReference type="PANTHER" id="PTHR38790">
    <property type="entry name" value="2EXR DOMAIN-CONTAINING PROTEIN-RELATED"/>
    <property type="match status" value="1"/>
</dbReference>
<organism evidence="2 3">
    <name type="scientific">Dothidotthia symphoricarpi CBS 119687</name>
    <dbReference type="NCBI Taxonomy" id="1392245"/>
    <lineage>
        <taxon>Eukaryota</taxon>
        <taxon>Fungi</taxon>
        <taxon>Dikarya</taxon>
        <taxon>Ascomycota</taxon>
        <taxon>Pezizomycotina</taxon>
        <taxon>Dothideomycetes</taxon>
        <taxon>Pleosporomycetidae</taxon>
        <taxon>Pleosporales</taxon>
        <taxon>Dothidotthiaceae</taxon>
        <taxon>Dothidotthia</taxon>
    </lineage>
</organism>